<evidence type="ECO:0000256" key="2">
    <source>
        <dbReference type="ARBA" id="ARBA00009272"/>
    </source>
</evidence>
<dbReference type="Pfam" id="PF02049">
    <property type="entry name" value="FliE"/>
    <property type="match status" value="1"/>
</dbReference>
<evidence type="ECO:0000256" key="1">
    <source>
        <dbReference type="ARBA" id="ARBA00004117"/>
    </source>
</evidence>
<organism evidence="5">
    <name type="scientific">uncultured Solirubrobacteraceae bacterium</name>
    <dbReference type="NCBI Taxonomy" id="1162706"/>
    <lineage>
        <taxon>Bacteria</taxon>
        <taxon>Bacillati</taxon>
        <taxon>Actinomycetota</taxon>
        <taxon>Thermoleophilia</taxon>
        <taxon>Solirubrobacterales</taxon>
        <taxon>Solirubrobacteraceae</taxon>
        <taxon>environmental samples</taxon>
    </lineage>
</organism>
<proteinExistence type="inferred from homology"/>
<evidence type="ECO:0000313" key="5">
    <source>
        <dbReference type="EMBL" id="CAA9468659.1"/>
    </source>
</evidence>
<keyword evidence="3 4" id="KW-0975">Bacterial flagellum</keyword>
<dbReference type="PANTHER" id="PTHR34653:SF1">
    <property type="entry name" value="FLAGELLAR HOOK-BASAL BODY COMPLEX PROTEIN FLIE"/>
    <property type="match status" value="1"/>
</dbReference>
<dbReference type="PANTHER" id="PTHR34653">
    <property type="match status" value="1"/>
</dbReference>
<dbReference type="GO" id="GO:0071973">
    <property type="term" value="P:bacterial-type flagellum-dependent cell motility"/>
    <property type="evidence" value="ECO:0007669"/>
    <property type="project" value="InterPro"/>
</dbReference>
<sequence length="108" mass="11004">MPIDPAFSVTGPEWSMPVMETPGVSEAGAVDAAGDGQGFGSVLSSAIGGLTRKQEEAASAAQALASGTATDPTAVVMAVERAQLSMQLATQIRTKAVESIQDIFHTQV</sequence>
<dbReference type="EMBL" id="CADCVJ010000070">
    <property type="protein sequence ID" value="CAA9468659.1"/>
    <property type="molecule type" value="Genomic_DNA"/>
</dbReference>
<comment type="similarity">
    <text evidence="2 4">Belongs to the FliE family.</text>
</comment>
<evidence type="ECO:0000256" key="3">
    <source>
        <dbReference type="ARBA" id="ARBA00023143"/>
    </source>
</evidence>
<comment type="subcellular location">
    <subcellularLocation>
        <location evidence="1 4">Bacterial flagellum basal body</location>
    </subcellularLocation>
</comment>
<protein>
    <recommendedName>
        <fullName evidence="4">Flagellar hook-basal body complex protein FliE</fullName>
    </recommendedName>
</protein>
<dbReference type="GO" id="GO:0005198">
    <property type="term" value="F:structural molecule activity"/>
    <property type="evidence" value="ECO:0007669"/>
    <property type="project" value="InterPro"/>
</dbReference>
<dbReference type="GO" id="GO:0009425">
    <property type="term" value="C:bacterial-type flagellum basal body"/>
    <property type="evidence" value="ECO:0007669"/>
    <property type="project" value="UniProtKB-SubCell"/>
</dbReference>
<accession>A0A6J4RKL3</accession>
<dbReference type="AlphaFoldDB" id="A0A6J4RKL3"/>
<gene>
    <name evidence="4" type="primary">fliE</name>
    <name evidence="5" type="ORF">AVDCRST_MAG38-1083</name>
</gene>
<reference evidence="5" key="1">
    <citation type="submission" date="2020-02" db="EMBL/GenBank/DDBJ databases">
        <authorList>
            <person name="Meier V. D."/>
        </authorList>
    </citation>
    <scope>NUCLEOTIDE SEQUENCE</scope>
    <source>
        <strain evidence="5">AVDCRST_MAG38</strain>
    </source>
</reference>
<dbReference type="GO" id="GO:0003774">
    <property type="term" value="F:cytoskeletal motor activity"/>
    <property type="evidence" value="ECO:0007669"/>
    <property type="project" value="InterPro"/>
</dbReference>
<dbReference type="HAMAP" id="MF_00724">
    <property type="entry name" value="FliE"/>
    <property type="match status" value="1"/>
</dbReference>
<name>A0A6J4RKL3_9ACTN</name>
<evidence type="ECO:0000256" key="4">
    <source>
        <dbReference type="HAMAP-Rule" id="MF_00724"/>
    </source>
</evidence>
<dbReference type="InterPro" id="IPR001624">
    <property type="entry name" value="FliE"/>
</dbReference>